<reference evidence="2 3" key="1">
    <citation type="submission" date="2017-02" db="EMBL/GenBank/DDBJ databases">
        <authorList>
            <person name="Peterson S.W."/>
        </authorList>
    </citation>
    <scope>NUCLEOTIDE SEQUENCE [LARGE SCALE GENOMIC DNA]</scope>
    <source>
        <strain evidence="3">type strain: NCCB 100098</strain>
    </source>
</reference>
<gene>
    <name evidence="2" type="ORF">CZ809_00932</name>
</gene>
<evidence type="ECO:0000313" key="2">
    <source>
        <dbReference type="EMBL" id="SKC31454.1"/>
    </source>
</evidence>
<sequence>MAGKITTDWVRIATAGETVDGRTIEASWITDMAETYNSKKYAALIWPEHTRWGGNYGEVLEVKAEEVEGETTLFARLSPNSRLVFANEQGQMLYTSIEVHPDFQKTGKAYLIGLAVTDSPASTGTDKLSFNQQQQGVIFSTPLRLEIDKITEEKAGLFHRLFSSDKPESKEADMTPEERAAFAAETATALAEQLQPMFSALAPLAPEDKQGEEAPAMVTLAQYNQLDETLQGLKTEFEAFKRQEPQGQEPHGDHGTEQVELN</sequence>
<dbReference type="Proteomes" id="UP000189966">
    <property type="component" value="Unassembled WGS sequence"/>
</dbReference>
<dbReference type="EMBL" id="FUZI01000001">
    <property type="protein sequence ID" value="SKC31454.1"/>
    <property type="molecule type" value="Genomic_DNA"/>
</dbReference>
<dbReference type="OrthoDB" id="5625143at2"/>
<dbReference type="InterPro" id="IPR009228">
    <property type="entry name" value="Capsid_scaffold_GpO"/>
</dbReference>
<evidence type="ECO:0000313" key="3">
    <source>
        <dbReference type="Proteomes" id="UP000189966"/>
    </source>
</evidence>
<dbReference type="Pfam" id="PF05929">
    <property type="entry name" value="Phage_GPO"/>
    <property type="match status" value="1"/>
</dbReference>
<evidence type="ECO:0000256" key="1">
    <source>
        <dbReference type="SAM" id="MobiDB-lite"/>
    </source>
</evidence>
<name>A0A1T5HX74_9GAMM</name>
<dbReference type="RefSeq" id="WP_080156236.1">
    <property type="nucleotide sequence ID" value="NZ_FUZI01000001.1"/>
</dbReference>
<dbReference type="AlphaFoldDB" id="A0A1T5HX74"/>
<feature type="region of interest" description="Disordered" evidence="1">
    <location>
        <begin position="240"/>
        <end position="262"/>
    </location>
</feature>
<accession>A0A1T5HX74</accession>
<organism evidence="2 3">
    <name type="scientific">Photobacterium piscicola</name>
    <dbReference type="NCBI Taxonomy" id="1378299"/>
    <lineage>
        <taxon>Bacteria</taxon>
        <taxon>Pseudomonadati</taxon>
        <taxon>Pseudomonadota</taxon>
        <taxon>Gammaproteobacteria</taxon>
        <taxon>Vibrionales</taxon>
        <taxon>Vibrionaceae</taxon>
        <taxon>Photobacterium</taxon>
    </lineage>
</organism>
<protein>
    <submittedName>
        <fullName evidence="2">Phage capsid scaffolding protein (GPO) serine peptidase</fullName>
    </submittedName>
</protein>
<proteinExistence type="predicted"/>